<dbReference type="PANTHER" id="PTHR13617:SF14">
    <property type="entry name" value="PROTEIN ABHD18"/>
    <property type="match status" value="1"/>
</dbReference>
<proteinExistence type="predicted"/>
<dbReference type="PANTHER" id="PTHR13617">
    <property type="entry name" value="PROTEIN ABHD18"/>
    <property type="match status" value="1"/>
</dbReference>
<name>A0A0U1DST5_9MYCO</name>
<dbReference type="InterPro" id="IPR029058">
    <property type="entry name" value="AB_hydrolase_fold"/>
</dbReference>
<sequence>MAVSTNGGAPRRGPLPLNAPGGVGLGSAVKPFTSTGRYVAESWRDYLSQGPDELPIARPTLALAAQAFRDEVVLLGLKARRPVSRPEEFERITSEVVAGLKFYGDRGWLDNPKRFFGAPPPLSDVTVRKVKKGKRSYYRMSFDSGYLPRPGEPGADRWMSYTANNREYALLLRHPQPRPWLVCIHGTEMGRAALDLALFRSWRLHEDLGLNVVMPVLPMHGPRARGLPKGAVFPGEDVLDDVHATGQAVWDIRRLLSWIRRQEPESQIGLNGLSLGGYITALVASLEPGLTCAILGVPVADLVGLLSRHSGLAPGDPRRQTIELAEPIGRMTSPLSLAPLVPMPGRFIYAGVADQVVHPREQVIRLWEHWGKPEIVWYRGGHTGFFRARPVQRFVEAALQQSGLLNSAVDQRDRPA</sequence>
<dbReference type="RefSeq" id="WP_085240122.1">
    <property type="nucleotide sequence ID" value="NZ_CTEC01000002.1"/>
</dbReference>
<accession>A0A0U1DST5</accession>
<dbReference type="Proteomes" id="UP000199601">
    <property type="component" value="Unassembled WGS sequence"/>
</dbReference>
<dbReference type="STRING" id="761804.BN000_05470"/>
<dbReference type="Gene3D" id="3.40.50.1820">
    <property type="entry name" value="alpha/beta hydrolase"/>
    <property type="match status" value="1"/>
</dbReference>
<organism evidence="1 2">
    <name type="scientific">Mycobacterium europaeum</name>
    <dbReference type="NCBI Taxonomy" id="761804"/>
    <lineage>
        <taxon>Bacteria</taxon>
        <taxon>Bacillati</taxon>
        <taxon>Actinomycetota</taxon>
        <taxon>Actinomycetes</taxon>
        <taxon>Mycobacteriales</taxon>
        <taxon>Mycobacteriaceae</taxon>
        <taxon>Mycobacterium</taxon>
        <taxon>Mycobacterium simiae complex</taxon>
    </lineage>
</organism>
<protein>
    <submittedName>
        <fullName evidence="1">Prolyl oligopeptidase family protein</fullName>
    </submittedName>
</protein>
<gene>
    <name evidence="1" type="ORF">BN000_05470</name>
</gene>
<reference evidence="2" key="1">
    <citation type="submission" date="2015-03" db="EMBL/GenBank/DDBJ databases">
        <authorList>
            <person name="Urmite Genomes"/>
        </authorList>
    </citation>
    <scope>NUCLEOTIDE SEQUENCE [LARGE SCALE GENOMIC DNA]</scope>
    <source>
        <strain evidence="2">CSUR P1344</strain>
    </source>
</reference>
<dbReference type="EMBL" id="CTEC01000002">
    <property type="protein sequence ID" value="CQD22067.1"/>
    <property type="molecule type" value="Genomic_DNA"/>
</dbReference>
<dbReference type="AlphaFoldDB" id="A0A0U1DST5"/>
<evidence type="ECO:0000313" key="2">
    <source>
        <dbReference type="Proteomes" id="UP000199601"/>
    </source>
</evidence>
<dbReference type="SUPFAM" id="SSF53474">
    <property type="entry name" value="alpha/beta-Hydrolases"/>
    <property type="match status" value="1"/>
</dbReference>
<keyword evidence="2" id="KW-1185">Reference proteome</keyword>
<evidence type="ECO:0000313" key="1">
    <source>
        <dbReference type="EMBL" id="CQD22067.1"/>
    </source>
</evidence>